<feature type="transmembrane region" description="Helical" evidence="3">
    <location>
        <begin position="271"/>
        <end position="294"/>
    </location>
</feature>
<feature type="transmembrane region" description="Helical" evidence="3">
    <location>
        <begin position="190"/>
        <end position="212"/>
    </location>
</feature>
<evidence type="ECO:0000256" key="3">
    <source>
        <dbReference type="SAM" id="Phobius"/>
    </source>
</evidence>
<feature type="transmembrane region" description="Helical" evidence="3">
    <location>
        <begin position="47"/>
        <end position="66"/>
    </location>
</feature>
<dbReference type="PANTHER" id="PTHR31308:SF3">
    <property type="entry name" value="ENDOGLYCOCERAMIDASE"/>
    <property type="match status" value="1"/>
</dbReference>
<feature type="domain" description="Glycoside hydrolase family 5" evidence="4">
    <location>
        <begin position="366"/>
        <end position="530"/>
    </location>
</feature>
<keyword evidence="3" id="KW-0472">Membrane</keyword>
<feature type="transmembrane region" description="Helical" evidence="3">
    <location>
        <begin position="147"/>
        <end position="170"/>
    </location>
</feature>
<dbReference type="AlphaFoldDB" id="A0A5M3W6A5"/>
<dbReference type="PANTHER" id="PTHR31308">
    <property type="match status" value="1"/>
</dbReference>
<dbReference type="Proteomes" id="UP000334990">
    <property type="component" value="Unassembled WGS sequence"/>
</dbReference>
<sequence>MTTTPAFRAARAGTIALALLLLAGAALDPSKLVALYSYPGGHRLGSMLVYLPLWLAGFAAGCYVLLQRRGSGFFVTLGVLVLSAMVARFAASLVSVIGAIPAWSTVRFVAWSTGFTGLFVGLLGWPAAIPAWLMLRRETPGPAGKPVPELTVLAAFAGIGGLLLLSRAWWTHSPVGYAFGEGWWFVAPTAEAGVVGGLLGLGAFLAGVHVTAPRLAQGPHRSRAFLGAWMAGVCGGLGLGLAQSVLALFASGPADSLGSDRWVLPATLLRLALGLSYGATIGLVAATALIALPVSLRAPRLAKSPAAAVTTMALFSLLTMPPTAPMPVAATTTADQLPRLSVSAPAIVDDRGSHVLLRGANLDLPLTEDDLQKLAAKGANVARLGISWALLEPTPGVWDTGYLARIREAVDWAEDAGIYTVLNLRQDRAPTGLYATWGRLAGEFAGESAVAGFDLMNEPATGEQPPLTSSLLLGKDYAEAIAAIRAAERAARGFPHLIFFQPSALWSELGFDAAPPPGFSPDPNLVFAPHPAPDSTLVAPERGLALAARMAGRYGSALWIGDWAGDPRRHAAAEDEGLIGGAVRATADPPASRAYPRAAPGRLTSLWSGAERRGLRLSGTGGGGHCDLDVWVPGEERPAVASTGITSIAFREVPGGWRISGCPAGDYRLELV</sequence>
<dbReference type="GO" id="GO:0000272">
    <property type="term" value="P:polysaccharide catabolic process"/>
    <property type="evidence" value="ECO:0007669"/>
    <property type="project" value="InterPro"/>
</dbReference>
<dbReference type="SUPFAM" id="SSF51445">
    <property type="entry name" value="(Trans)glycosidases"/>
    <property type="match status" value="1"/>
</dbReference>
<keyword evidence="3" id="KW-1133">Transmembrane helix</keyword>
<feature type="transmembrane region" description="Helical" evidence="3">
    <location>
        <begin position="224"/>
        <end position="251"/>
    </location>
</feature>
<comment type="caution">
    <text evidence="5">The sequence shown here is derived from an EMBL/GenBank/DDBJ whole genome shotgun (WGS) entry which is preliminary data.</text>
</comment>
<dbReference type="Gene3D" id="3.20.20.80">
    <property type="entry name" value="Glycosidases"/>
    <property type="match status" value="1"/>
</dbReference>
<feature type="transmembrane region" description="Helical" evidence="3">
    <location>
        <begin position="73"/>
        <end position="103"/>
    </location>
</feature>
<proteinExistence type="predicted"/>
<protein>
    <recommendedName>
        <fullName evidence="4">Glycoside hydrolase family 5 domain-containing protein</fullName>
    </recommendedName>
</protein>
<accession>A0A5M3W6A5</accession>
<name>A0A5M3W6A5_9ACTN</name>
<evidence type="ECO:0000313" key="5">
    <source>
        <dbReference type="EMBL" id="GES02773.1"/>
    </source>
</evidence>
<dbReference type="OrthoDB" id="4771662at2"/>
<feature type="transmembrane region" description="Helical" evidence="3">
    <location>
        <begin position="109"/>
        <end position="135"/>
    </location>
</feature>
<dbReference type="GO" id="GO:0004553">
    <property type="term" value="F:hydrolase activity, hydrolyzing O-glycosyl compounds"/>
    <property type="evidence" value="ECO:0007669"/>
    <property type="project" value="InterPro"/>
</dbReference>
<evidence type="ECO:0000259" key="4">
    <source>
        <dbReference type="Pfam" id="PF00150"/>
    </source>
</evidence>
<keyword evidence="1" id="KW-0378">Hydrolase</keyword>
<dbReference type="EMBL" id="BLAD01000061">
    <property type="protein sequence ID" value="GES02773.1"/>
    <property type="molecule type" value="Genomic_DNA"/>
</dbReference>
<dbReference type="InterPro" id="IPR052066">
    <property type="entry name" value="Glycosphingolipid_Hydrolases"/>
</dbReference>
<keyword evidence="3" id="KW-0812">Transmembrane</keyword>
<feature type="transmembrane region" description="Helical" evidence="3">
    <location>
        <begin position="306"/>
        <end position="324"/>
    </location>
</feature>
<dbReference type="InterPro" id="IPR017853">
    <property type="entry name" value="GH"/>
</dbReference>
<keyword evidence="6" id="KW-1185">Reference proteome</keyword>
<evidence type="ECO:0000256" key="1">
    <source>
        <dbReference type="ARBA" id="ARBA00022801"/>
    </source>
</evidence>
<dbReference type="RefSeq" id="WP_155338979.1">
    <property type="nucleotide sequence ID" value="NZ_BAAABN010000011.1"/>
</dbReference>
<evidence type="ECO:0000256" key="2">
    <source>
        <dbReference type="ARBA" id="ARBA00023295"/>
    </source>
</evidence>
<dbReference type="InterPro" id="IPR001547">
    <property type="entry name" value="Glyco_hydro_5"/>
</dbReference>
<keyword evidence="2" id="KW-0326">Glycosidase</keyword>
<organism evidence="5 6">
    <name type="scientific">Acrocarpospora corrugata</name>
    <dbReference type="NCBI Taxonomy" id="35763"/>
    <lineage>
        <taxon>Bacteria</taxon>
        <taxon>Bacillati</taxon>
        <taxon>Actinomycetota</taxon>
        <taxon>Actinomycetes</taxon>
        <taxon>Streptosporangiales</taxon>
        <taxon>Streptosporangiaceae</taxon>
        <taxon>Acrocarpospora</taxon>
    </lineage>
</organism>
<gene>
    <name evidence="5" type="ORF">Acor_48390</name>
</gene>
<dbReference type="Pfam" id="PF00150">
    <property type="entry name" value="Cellulase"/>
    <property type="match status" value="1"/>
</dbReference>
<reference evidence="5 6" key="1">
    <citation type="submission" date="2019-10" db="EMBL/GenBank/DDBJ databases">
        <title>Whole genome shotgun sequence of Acrocarpospora corrugata NBRC 13972.</title>
        <authorList>
            <person name="Ichikawa N."/>
            <person name="Kimura A."/>
            <person name="Kitahashi Y."/>
            <person name="Komaki H."/>
            <person name="Oguchi A."/>
        </authorList>
    </citation>
    <scope>NUCLEOTIDE SEQUENCE [LARGE SCALE GENOMIC DNA]</scope>
    <source>
        <strain evidence="5 6">NBRC 13972</strain>
    </source>
</reference>
<evidence type="ECO:0000313" key="6">
    <source>
        <dbReference type="Proteomes" id="UP000334990"/>
    </source>
</evidence>